<name>A0A1T2KXY2_9GAMM</name>
<organism evidence="6 7">
    <name type="scientific">Solemya velesiana gill symbiont</name>
    <dbReference type="NCBI Taxonomy" id="1918948"/>
    <lineage>
        <taxon>Bacteria</taxon>
        <taxon>Pseudomonadati</taxon>
        <taxon>Pseudomonadota</taxon>
        <taxon>Gammaproteobacteria</taxon>
        <taxon>sulfur-oxidizing symbionts</taxon>
    </lineage>
</organism>
<feature type="domain" description="PilZ" evidence="4">
    <location>
        <begin position="132"/>
        <end position="185"/>
    </location>
</feature>
<dbReference type="InterPro" id="IPR012349">
    <property type="entry name" value="Split_barrel_FMN-bd"/>
</dbReference>
<evidence type="ECO:0000313" key="6">
    <source>
        <dbReference type="EMBL" id="OOZ37705.1"/>
    </source>
</evidence>
<feature type="domain" description="Type III secretion system flagellar brake protein YcgR PilZN" evidence="5">
    <location>
        <begin position="24"/>
        <end position="129"/>
    </location>
</feature>
<dbReference type="Gene3D" id="2.30.110.10">
    <property type="entry name" value="Electron Transport, Fmn-binding Protein, Chain A"/>
    <property type="match status" value="1"/>
</dbReference>
<evidence type="ECO:0000256" key="2">
    <source>
        <dbReference type="ARBA" id="ARBA00022741"/>
    </source>
</evidence>
<dbReference type="Pfam" id="PF07238">
    <property type="entry name" value="PilZ"/>
    <property type="match status" value="1"/>
</dbReference>
<sequence length="195" mass="22016">MFKALHRLKNKKTKQTQDADGHFITNAGRIASILGQASKSHTLFNASFKSHSHPFNTAILKVKEEEGNRYIILDEITPKQSHELLLDEKSVRLFGYLHGVELSFETELIDHGIHEGILFYKMSLPEKLFYLQRREHHRVPTTGVQIPFEGRRAGSIEQILSGYLSDLSESGAGIVLDEAVYLRQGDTLPSCTITL</sequence>
<dbReference type="InterPro" id="IPR009875">
    <property type="entry name" value="PilZ_domain"/>
</dbReference>
<proteinExistence type="predicted"/>
<protein>
    <recommendedName>
        <fullName evidence="8">PilZ domain-containing protein</fullName>
    </recommendedName>
</protein>
<evidence type="ECO:0000313" key="7">
    <source>
        <dbReference type="Proteomes" id="UP000190896"/>
    </source>
</evidence>
<keyword evidence="1" id="KW-0973">c-di-GMP</keyword>
<dbReference type="Pfam" id="PF07317">
    <property type="entry name" value="PilZN"/>
    <property type="match status" value="1"/>
</dbReference>
<evidence type="ECO:0000256" key="3">
    <source>
        <dbReference type="ARBA" id="ARBA00023143"/>
    </source>
</evidence>
<keyword evidence="7" id="KW-1185">Reference proteome</keyword>
<reference evidence="6 7" key="1">
    <citation type="submission" date="2016-11" db="EMBL/GenBank/DDBJ databases">
        <title>Mixed transmission modes and dynamic genome evolution in an obligate animal-bacterial symbiosis.</title>
        <authorList>
            <person name="Russell S.L."/>
            <person name="Corbett-Detig R.B."/>
            <person name="Cavanaugh C.M."/>
        </authorList>
    </citation>
    <scope>NUCLEOTIDE SEQUENCE [LARGE SCALE GENOMIC DNA]</scope>
    <source>
        <strain evidence="6">Se-Cadez</strain>
    </source>
</reference>
<evidence type="ECO:0000256" key="1">
    <source>
        <dbReference type="ARBA" id="ARBA00022636"/>
    </source>
</evidence>
<keyword evidence="2" id="KW-0547">Nucleotide-binding</keyword>
<dbReference type="Proteomes" id="UP000190896">
    <property type="component" value="Unassembled WGS sequence"/>
</dbReference>
<dbReference type="Gene3D" id="2.40.10.220">
    <property type="entry name" value="predicted glycosyltransferase like domains"/>
    <property type="match status" value="1"/>
</dbReference>
<dbReference type="AlphaFoldDB" id="A0A1T2KXY2"/>
<gene>
    <name evidence="6" type="ORF">BOW51_00790</name>
</gene>
<comment type="caution">
    <text evidence="6">The sequence shown here is derived from an EMBL/GenBank/DDBJ whole genome shotgun (WGS) entry which is preliminary data.</text>
</comment>
<evidence type="ECO:0000259" key="4">
    <source>
        <dbReference type="Pfam" id="PF07238"/>
    </source>
</evidence>
<evidence type="ECO:0008006" key="8">
    <source>
        <dbReference type="Google" id="ProtNLM"/>
    </source>
</evidence>
<accession>A0A1T2KXY2</accession>
<dbReference type="RefSeq" id="WP_172838715.1">
    <property type="nucleotide sequence ID" value="NZ_MPRJ01000003.1"/>
</dbReference>
<evidence type="ECO:0000259" key="5">
    <source>
        <dbReference type="Pfam" id="PF07317"/>
    </source>
</evidence>
<dbReference type="InterPro" id="IPR009926">
    <property type="entry name" value="T3SS_YcgR_PilZN"/>
</dbReference>
<dbReference type="EMBL" id="MPRJ01000003">
    <property type="protein sequence ID" value="OOZ37705.1"/>
    <property type="molecule type" value="Genomic_DNA"/>
</dbReference>
<dbReference type="GO" id="GO:0035438">
    <property type="term" value="F:cyclic-di-GMP binding"/>
    <property type="evidence" value="ECO:0007669"/>
    <property type="project" value="InterPro"/>
</dbReference>
<keyword evidence="3" id="KW-0975">Bacterial flagellum</keyword>